<protein>
    <recommendedName>
        <fullName evidence="2">Aminoglycoside phosphotransferase domain-containing protein</fullName>
    </recommendedName>
</protein>
<reference evidence="3" key="1">
    <citation type="submission" date="2022-08" db="EMBL/GenBank/DDBJ databases">
        <authorList>
            <consortium name="DOE Joint Genome Institute"/>
            <person name="Min B."/>
            <person name="Sierra-Patev S."/>
            <person name="Naranjo-Ortiz M."/>
            <person name="Looney B."/>
            <person name="Konkel Z."/>
            <person name="Slot J.C."/>
            <person name="Sakamoto Y."/>
            <person name="Steenwyk J.L."/>
            <person name="Rokas A."/>
            <person name="Carro J."/>
            <person name="Camarero S."/>
            <person name="Ferreira P."/>
            <person name="Molpeceres G."/>
            <person name="Ruiz-duenas F.J."/>
            <person name="Serrano A."/>
            <person name="Henrissat B."/>
            <person name="Drula E."/>
            <person name="Hughes K.W."/>
            <person name="Mata J.L."/>
            <person name="Ishikawa N.K."/>
            <person name="Vargas-Isla R."/>
            <person name="Ushijima S."/>
            <person name="Smith C.A."/>
            <person name="Ahrendt S."/>
            <person name="Andreopoulos W."/>
            <person name="He G."/>
            <person name="LaButti K."/>
            <person name="Lipzen A."/>
            <person name="Ng V."/>
            <person name="Riley R."/>
            <person name="Sandor L."/>
            <person name="Barry K."/>
            <person name="Martinez A.T."/>
            <person name="Xiao Y."/>
            <person name="Gibbons J.G."/>
            <person name="Terashima K."/>
            <person name="Hibbett D.S."/>
            <person name="Grigoriev I.V."/>
        </authorList>
    </citation>
    <scope>NUCLEOTIDE SEQUENCE</scope>
    <source>
        <strain evidence="3">ET3784</strain>
    </source>
</reference>
<dbReference type="Gene3D" id="1.10.510.10">
    <property type="entry name" value="Transferase(Phosphotransferase) domain 1"/>
    <property type="match status" value="1"/>
</dbReference>
<name>A0AA38J2R1_9AGAR</name>
<dbReference type="EMBL" id="JANVFO010000090">
    <property type="protein sequence ID" value="KAJ3714591.1"/>
    <property type="molecule type" value="Genomic_DNA"/>
</dbReference>
<evidence type="ECO:0000313" key="4">
    <source>
        <dbReference type="Proteomes" id="UP001176059"/>
    </source>
</evidence>
<reference evidence="3" key="2">
    <citation type="journal article" date="2023" name="Proc. Natl. Acad. Sci. U.S.A.">
        <title>A global phylogenomic analysis of the shiitake genus Lentinula.</title>
        <authorList>
            <person name="Sierra-Patev S."/>
            <person name="Min B."/>
            <person name="Naranjo-Ortiz M."/>
            <person name="Looney B."/>
            <person name="Konkel Z."/>
            <person name="Slot J.C."/>
            <person name="Sakamoto Y."/>
            <person name="Steenwyk J.L."/>
            <person name="Rokas A."/>
            <person name="Carro J."/>
            <person name="Camarero S."/>
            <person name="Ferreira P."/>
            <person name="Molpeceres G."/>
            <person name="Ruiz-Duenas F.J."/>
            <person name="Serrano A."/>
            <person name="Henrissat B."/>
            <person name="Drula E."/>
            <person name="Hughes K.W."/>
            <person name="Mata J.L."/>
            <person name="Ishikawa N.K."/>
            <person name="Vargas-Isla R."/>
            <person name="Ushijima S."/>
            <person name="Smith C.A."/>
            <person name="Donoghue J."/>
            <person name="Ahrendt S."/>
            <person name="Andreopoulos W."/>
            <person name="He G."/>
            <person name="LaButti K."/>
            <person name="Lipzen A."/>
            <person name="Ng V."/>
            <person name="Riley R."/>
            <person name="Sandor L."/>
            <person name="Barry K."/>
            <person name="Martinez A.T."/>
            <person name="Xiao Y."/>
            <person name="Gibbons J.G."/>
            <person name="Terashima K."/>
            <person name="Grigoriev I.V."/>
            <person name="Hibbett D."/>
        </authorList>
    </citation>
    <scope>NUCLEOTIDE SEQUENCE</scope>
    <source>
        <strain evidence="3">ET3784</strain>
    </source>
</reference>
<gene>
    <name evidence="3" type="ORF">DFJ43DRAFT_1160747</name>
</gene>
<comment type="caution">
    <text evidence="3">The sequence shown here is derived from an EMBL/GenBank/DDBJ whole genome shotgun (WGS) entry which is preliminary data.</text>
</comment>
<feature type="compositionally biased region" description="Polar residues" evidence="1">
    <location>
        <begin position="278"/>
        <end position="291"/>
    </location>
</feature>
<proteinExistence type="predicted"/>
<organism evidence="3 4">
    <name type="scientific">Lentinula guzmanii</name>
    <dbReference type="NCBI Taxonomy" id="2804957"/>
    <lineage>
        <taxon>Eukaryota</taxon>
        <taxon>Fungi</taxon>
        <taxon>Dikarya</taxon>
        <taxon>Basidiomycota</taxon>
        <taxon>Agaricomycotina</taxon>
        <taxon>Agaricomycetes</taxon>
        <taxon>Agaricomycetidae</taxon>
        <taxon>Agaricales</taxon>
        <taxon>Marasmiineae</taxon>
        <taxon>Omphalotaceae</taxon>
        <taxon>Lentinula</taxon>
    </lineage>
</organism>
<feature type="compositionally biased region" description="Basic and acidic residues" evidence="1">
    <location>
        <begin position="292"/>
        <end position="301"/>
    </location>
</feature>
<dbReference type="AlphaFoldDB" id="A0AA38J2R1"/>
<feature type="domain" description="Aminoglycoside phosphotransferase" evidence="2">
    <location>
        <begin position="145"/>
        <end position="176"/>
    </location>
</feature>
<dbReference type="SUPFAM" id="SSF56112">
    <property type="entry name" value="Protein kinase-like (PK-like)"/>
    <property type="match status" value="1"/>
</dbReference>
<accession>A0AA38J2R1</accession>
<evidence type="ECO:0000313" key="3">
    <source>
        <dbReference type="EMBL" id="KAJ3714591.1"/>
    </source>
</evidence>
<evidence type="ECO:0000259" key="2">
    <source>
        <dbReference type="Pfam" id="PF01636"/>
    </source>
</evidence>
<dbReference type="Proteomes" id="UP001176059">
    <property type="component" value="Unassembled WGS sequence"/>
</dbReference>
<dbReference type="Pfam" id="PF01636">
    <property type="entry name" value="APH"/>
    <property type="match status" value="1"/>
</dbReference>
<evidence type="ECO:0000256" key="1">
    <source>
        <dbReference type="SAM" id="MobiDB-lite"/>
    </source>
</evidence>
<feature type="region of interest" description="Disordered" evidence="1">
    <location>
        <begin position="278"/>
        <end position="301"/>
    </location>
</feature>
<sequence>MRNTRRSRSAPPFSAHDVGAGWELREDGIEIEDLQMDPADLAEFSSVGLFRDLHPRMYWVDRDKVLKLFSYLIDVSVIVANMDLAGTRIPVPRVLRYGYSGNCSYILMEKVPHHNLAFAMLQWGVKFMPWQLTRTMDYIVFQLANLGLSHNDLVPRNVLVDDNGLISAIIDWDTCTSHHEGGQYARKIRDIHYTTDVGEAIGRWYHIFLRYSTDRTGEEISVGCSEWHPKLLPQYPLIKSKASQLVSTPIKDPRHQSFSRQRIRPVQGVDYMDTAFKSMSTRDSGDTSSGNKDCHLEGQTK</sequence>
<dbReference type="InterPro" id="IPR002575">
    <property type="entry name" value="Aminoglycoside_PTrfase"/>
</dbReference>
<keyword evidence="4" id="KW-1185">Reference proteome</keyword>
<dbReference type="InterPro" id="IPR011009">
    <property type="entry name" value="Kinase-like_dom_sf"/>
</dbReference>